<dbReference type="HOGENOM" id="CLU_734497_0_0_1"/>
<evidence type="ECO:0000256" key="4">
    <source>
        <dbReference type="SAM" id="MobiDB-lite"/>
    </source>
</evidence>
<evidence type="ECO:0000256" key="1">
    <source>
        <dbReference type="ARBA" id="ARBA00022723"/>
    </source>
</evidence>
<evidence type="ECO:0000313" key="6">
    <source>
        <dbReference type="EMBL" id="CCA23130.1"/>
    </source>
</evidence>
<dbReference type="PANTHER" id="PTHR40866">
    <property type="entry name" value="BED-TYPE DOMAIN-CONTAINING PROTEIN"/>
    <property type="match status" value="1"/>
</dbReference>
<feature type="domain" description="BED-type" evidence="5">
    <location>
        <begin position="24"/>
        <end position="52"/>
    </location>
</feature>
<keyword evidence="2" id="KW-0863">Zinc-finger</keyword>
<sequence>MEWSNKDIAQTFYTKIEYRPDLHQCHLCGDTIKQKAATGYTNLINHLKARHPRYREELEVADGIMTTKRNDIMSSGVFVAPGTEESAVNPDPSVSSVHVDSNRILNGASQCQSLVDYYFDKFDEDHYRCRQSHCRRVYAQRRGTGFTNLRYHLRNCIGRDFEEKFIHQGSQMSKEDPALNQKSMENVCDLALDNCGDENSRLHQDDEVILSEYMQNKEKFSFVQVEKQIQENITEAIGDAPHKLLSSGENDQKELVQHEKVAELQTNTARFEERSSVARTKRKSVVVERSQSSSSCDEVGRNTGERSKTPMGYKRTNRKKTNELVDIHQAMIHKIVDAHERSMMKFLQFEREEREKDRLAHMQIMTTMIKAFVRPHD</sequence>
<reference evidence="6" key="2">
    <citation type="submission" date="2011-02" db="EMBL/GenBank/DDBJ databases">
        <authorList>
            <person name="MacLean D."/>
        </authorList>
    </citation>
    <scope>NUCLEOTIDE SEQUENCE</scope>
</reference>
<dbReference type="PANTHER" id="PTHR40866:SF1">
    <property type="entry name" value="BED-TYPE DOMAIN-CONTAINING PROTEIN"/>
    <property type="match status" value="1"/>
</dbReference>
<dbReference type="AlphaFoldDB" id="F0WP84"/>
<name>F0WP84_9STRA</name>
<feature type="compositionally biased region" description="Basic and acidic residues" evidence="4">
    <location>
        <begin position="298"/>
        <end position="308"/>
    </location>
</feature>
<dbReference type="Pfam" id="PF02892">
    <property type="entry name" value="zf-BED"/>
    <property type="match status" value="1"/>
</dbReference>
<organism evidence="6">
    <name type="scientific">Albugo laibachii Nc14</name>
    <dbReference type="NCBI Taxonomy" id="890382"/>
    <lineage>
        <taxon>Eukaryota</taxon>
        <taxon>Sar</taxon>
        <taxon>Stramenopiles</taxon>
        <taxon>Oomycota</taxon>
        <taxon>Peronosporomycetes</taxon>
        <taxon>Albuginales</taxon>
        <taxon>Albuginaceae</taxon>
        <taxon>Albugo</taxon>
    </lineage>
</organism>
<dbReference type="EMBL" id="FR824226">
    <property type="protein sequence ID" value="CCA23130.1"/>
    <property type="molecule type" value="Genomic_DNA"/>
</dbReference>
<evidence type="ECO:0000256" key="2">
    <source>
        <dbReference type="ARBA" id="ARBA00022771"/>
    </source>
</evidence>
<dbReference type="GO" id="GO:0008270">
    <property type="term" value="F:zinc ion binding"/>
    <property type="evidence" value="ECO:0007669"/>
    <property type="project" value="UniProtKB-KW"/>
</dbReference>
<gene>
    <name evidence="6" type="primary">AlNc14C181G8232</name>
    <name evidence="6" type="ORF">ALNC14_092730</name>
</gene>
<keyword evidence="3" id="KW-0862">Zinc</keyword>
<keyword evidence="1" id="KW-0479">Metal-binding</keyword>
<dbReference type="GO" id="GO:0003677">
    <property type="term" value="F:DNA binding"/>
    <property type="evidence" value="ECO:0007669"/>
    <property type="project" value="InterPro"/>
</dbReference>
<evidence type="ECO:0000259" key="5">
    <source>
        <dbReference type="Pfam" id="PF02892"/>
    </source>
</evidence>
<evidence type="ECO:0000256" key="3">
    <source>
        <dbReference type="ARBA" id="ARBA00022833"/>
    </source>
</evidence>
<accession>F0WP84</accession>
<dbReference type="InterPro" id="IPR003656">
    <property type="entry name" value="Znf_BED"/>
</dbReference>
<feature type="region of interest" description="Disordered" evidence="4">
    <location>
        <begin position="275"/>
        <end position="313"/>
    </location>
</feature>
<proteinExistence type="predicted"/>
<reference evidence="6" key="1">
    <citation type="journal article" date="2011" name="PLoS Biol.">
        <title>Gene gain and loss during evolution of obligate parasitism in the white rust pathogen of Arabidopsis thaliana.</title>
        <authorList>
            <person name="Kemen E."/>
            <person name="Gardiner A."/>
            <person name="Schultz-Larsen T."/>
            <person name="Kemen A.C."/>
            <person name="Balmuth A.L."/>
            <person name="Robert-Seilaniantz A."/>
            <person name="Bailey K."/>
            <person name="Holub E."/>
            <person name="Studholme D.J."/>
            <person name="Maclean D."/>
            <person name="Jones J.D."/>
        </authorList>
    </citation>
    <scope>NUCLEOTIDE SEQUENCE</scope>
</reference>
<protein>
    <submittedName>
        <fullName evidence="6">AlNc14C181G8232 protein</fullName>
    </submittedName>
</protein>